<feature type="domain" description="EamA" evidence="9">
    <location>
        <begin position="13"/>
        <end position="149"/>
    </location>
</feature>
<gene>
    <name evidence="10" type="ORF">JN12_01271</name>
</gene>
<evidence type="ECO:0000313" key="10">
    <source>
        <dbReference type="EMBL" id="TWJ19787.1"/>
    </source>
</evidence>
<dbReference type="EMBL" id="VLLN01000006">
    <property type="protein sequence ID" value="TWJ19787.1"/>
    <property type="molecule type" value="Genomic_DNA"/>
</dbReference>
<feature type="transmembrane region" description="Helical" evidence="8">
    <location>
        <begin position="133"/>
        <end position="149"/>
    </location>
</feature>
<feature type="transmembrane region" description="Helical" evidence="8">
    <location>
        <begin position="12"/>
        <end position="32"/>
    </location>
</feature>
<dbReference type="SUPFAM" id="SSF103481">
    <property type="entry name" value="Multidrug resistance efflux transporter EmrE"/>
    <property type="match status" value="2"/>
</dbReference>
<feature type="transmembrane region" description="Helical" evidence="8">
    <location>
        <begin position="44"/>
        <end position="65"/>
    </location>
</feature>
<proteinExistence type="inferred from homology"/>
<dbReference type="RefSeq" id="WP_145019924.1">
    <property type="nucleotide sequence ID" value="NZ_VLLN01000006.1"/>
</dbReference>
<evidence type="ECO:0000256" key="8">
    <source>
        <dbReference type="SAM" id="Phobius"/>
    </source>
</evidence>
<reference evidence="10 11" key="1">
    <citation type="submission" date="2019-07" db="EMBL/GenBank/DDBJ databases">
        <title>Genomic Encyclopedia of Archaeal and Bacterial Type Strains, Phase II (KMG-II): from individual species to whole genera.</title>
        <authorList>
            <person name="Goeker M."/>
        </authorList>
    </citation>
    <scope>NUCLEOTIDE SEQUENCE [LARGE SCALE GENOMIC DNA]</scope>
    <source>
        <strain evidence="10 11">ATCC BAA-1139</strain>
    </source>
</reference>
<accession>A0A562VPY6</accession>
<dbReference type="InterPro" id="IPR004626">
    <property type="entry name" value="RarD"/>
</dbReference>
<comment type="similarity">
    <text evidence="2">Belongs to the EamA transporter family.</text>
</comment>
<evidence type="ECO:0000313" key="11">
    <source>
        <dbReference type="Proteomes" id="UP000319449"/>
    </source>
</evidence>
<dbReference type="InterPro" id="IPR000620">
    <property type="entry name" value="EamA_dom"/>
</dbReference>
<protein>
    <submittedName>
        <fullName evidence="10">Chloramphenicol-sensitive protein RarD</fullName>
    </submittedName>
</protein>
<evidence type="ECO:0000256" key="2">
    <source>
        <dbReference type="ARBA" id="ARBA00007362"/>
    </source>
</evidence>
<dbReference type="Proteomes" id="UP000319449">
    <property type="component" value="Unassembled WGS sequence"/>
</dbReference>
<evidence type="ECO:0000259" key="9">
    <source>
        <dbReference type="Pfam" id="PF00892"/>
    </source>
</evidence>
<evidence type="ECO:0000256" key="7">
    <source>
        <dbReference type="ARBA" id="ARBA00023136"/>
    </source>
</evidence>
<feature type="transmembrane region" description="Helical" evidence="8">
    <location>
        <begin position="155"/>
        <end position="172"/>
    </location>
</feature>
<dbReference type="PANTHER" id="PTHR22911:SF137">
    <property type="entry name" value="SOLUTE CARRIER FAMILY 35 MEMBER G2-RELATED"/>
    <property type="match status" value="1"/>
</dbReference>
<comment type="caution">
    <text evidence="10">The sequence shown here is derived from an EMBL/GenBank/DDBJ whole genome shotgun (WGS) entry which is preliminary data.</text>
</comment>
<evidence type="ECO:0000256" key="3">
    <source>
        <dbReference type="ARBA" id="ARBA00022448"/>
    </source>
</evidence>
<keyword evidence="5 8" id="KW-0812">Transmembrane</keyword>
<dbReference type="NCBIfam" id="TIGR00688">
    <property type="entry name" value="rarD"/>
    <property type="match status" value="1"/>
</dbReference>
<keyword evidence="4" id="KW-1003">Cell membrane</keyword>
<keyword evidence="7 8" id="KW-0472">Membrane</keyword>
<dbReference type="InterPro" id="IPR037185">
    <property type="entry name" value="EmrE-like"/>
</dbReference>
<evidence type="ECO:0000256" key="4">
    <source>
        <dbReference type="ARBA" id="ARBA00022475"/>
    </source>
</evidence>
<dbReference type="GO" id="GO:0005886">
    <property type="term" value="C:plasma membrane"/>
    <property type="evidence" value="ECO:0007669"/>
    <property type="project" value="UniProtKB-SubCell"/>
</dbReference>
<feature type="transmembrane region" description="Helical" evidence="8">
    <location>
        <begin position="247"/>
        <end position="266"/>
    </location>
</feature>
<feature type="transmembrane region" description="Helical" evidence="8">
    <location>
        <begin position="104"/>
        <end position="126"/>
    </location>
</feature>
<feature type="transmembrane region" description="Helical" evidence="8">
    <location>
        <begin position="272"/>
        <end position="290"/>
    </location>
</feature>
<comment type="subcellular location">
    <subcellularLocation>
        <location evidence="1">Cell membrane</location>
        <topology evidence="1">Multi-pass membrane protein</topology>
    </subcellularLocation>
</comment>
<evidence type="ECO:0000256" key="5">
    <source>
        <dbReference type="ARBA" id="ARBA00022692"/>
    </source>
</evidence>
<feature type="transmembrane region" description="Helical" evidence="8">
    <location>
        <begin position="184"/>
        <end position="201"/>
    </location>
</feature>
<evidence type="ECO:0000256" key="6">
    <source>
        <dbReference type="ARBA" id="ARBA00022989"/>
    </source>
</evidence>
<evidence type="ECO:0000256" key="1">
    <source>
        <dbReference type="ARBA" id="ARBA00004651"/>
    </source>
</evidence>
<keyword evidence="11" id="KW-1185">Reference proteome</keyword>
<dbReference type="PANTHER" id="PTHR22911">
    <property type="entry name" value="ACYL-MALONYL CONDENSING ENZYME-RELATED"/>
    <property type="match status" value="1"/>
</dbReference>
<dbReference type="Pfam" id="PF00892">
    <property type="entry name" value="EamA"/>
    <property type="match status" value="1"/>
</dbReference>
<organism evidence="10 11">
    <name type="scientific">Geobacter argillaceus</name>
    <dbReference type="NCBI Taxonomy" id="345631"/>
    <lineage>
        <taxon>Bacteria</taxon>
        <taxon>Pseudomonadati</taxon>
        <taxon>Thermodesulfobacteriota</taxon>
        <taxon>Desulfuromonadia</taxon>
        <taxon>Geobacterales</taxon>
        <taxon>Geobacteraceae</taxon>
        <taxon>Geobacter</taxon>
    </lineage>
</organism>
<dbReference type="AlphaFoldDB" id="A0A562VPY6"/>
<feature type="transmembrane region" description="Helical" evidence="8">
    <location>
        <begin position="77"/>
        <end position="98"/>
    </location>
</feature>
<dbReference type="OrthoDB" id="369870at2"/>
<feature type="transmembrane region" description="Helical" evidence="8">
    <location>
        <begin position="213"/>
        <end position="235"/>
    </location>
</feature>
<keyword evidence="3" id="KW-0813">Transport</keyword>
<sequence length="305" mass="33760">MDNTSATTRAATTGLLHGILAYLVWGFFPVYFKAVQTVPPLQVVSHRIVWSLAFLLVLIGFKGKWREIGATLCDRRAMLILVTTALLIATNWLVFIVAVEHGQILQSSLGYFITPFVSVLLGVTFLKERLRRLQLVSLLLAVVGVLFLTVQYGRIPWVALTLALTFGSYGLLRKVVSVDSLTGLTMETILLFPLAAGYLLYADRTGTGAFLHGPLSINLLLLAVGVVTAVPLLLFASAARRLRLATIGFLQYLTPTLHFLLAVIVYNEPFSFARLVSFLFIWTGLVCYSWDAYRTLAVSGYFHKK</sequence>
<keyword evidence="6 8" id="KW-1133">Transmembrane helix</keyword>
<name>A0A562VPY6_9BACT</name>